<dbReference type="GO" id="GO:0005886">
    <property type="term" value="C:plasma membrane"/>
    <property type="evidence" value="ECO:0007669"/>
    <property type="project" value="TreeGrafter"/>
</dbReference>
<evidence type="ECO:0000256" key="1">
    <source>
        <dbReference type="ARBA" id="ARBA00022448"/>
    </source>
</evidence>
<sequence length="58" mass="6830">MRELKQDEGEIFFEGKEITKYPIQERVKMGIARTYQIPRPFAEMTVAENIRVGIMPDK</sequence>
<dbReference type="InterPro" id="IPR027417">
    <property type="entry name" value="P-loop_NTPase"/>
</dbReference>
<keyword evidence="1" id="KW-0813">Transport</keyword>
<proteinExistence type="predicted"/>
<keyword evidence="2" id="KW-0547">Nucleotide-binding</keyword>
<protein>
    <recommendedName>
        <fullName evidence="5">ABC transporter domain-containing protein</fullName>
    </recommendedName>
</protein>
<evidence type="ECO:0008006" key="5">
    <source>
        <dbReference type="Google" id="ProtNLM"/>
    </source>
</evidence>
<comment type="caution">
    <text evidence="4">The sequence shown here is derived from an EMBL/GenBank/DDBJ whole genome shotgun (WGS) entry which is preliminary data.</text>
</comment>
<gene>
    <name evidence="4" type="ORF">LCGC14_2513060</name>
</gene>
<feature type="non-terminal residue" evidence="4">
    <location>
        <position position="58"/>
    </location>
</feature>
<keyword evidence="3" id="KW-0067">ATP-binding</keyword>
<name>A0A0F9AZ94_9ZZZZ</name>
<evidence type="ECO:0000256" key="3">
    <source>
        <dbReference type="ARBA" id="ARBA00022840"/>
    </source>
</evidence>
<organism evidence="4">
    <name type="scientific">marine sediment metagenome</name>
    <dbReference type="NCBI Taxonomy" id="412755"/>
    <lineage>
        <taxon>unclassified sequences</taxon>
        <taxon>metagenomes</taxon>
        <taxon>ecological metagenomes</taxon>
    </lineage>
</organism>
<reference evidence="4" key="1">
    <citation type="journal article" date="2015" name="Nature">
        <title>Complex archaea that bridge the gap between prokaryotes and eukaryotes.</title>
        <authorList>
            <person name="Spang A."/>
            <person name="Saw J.H."/>
            <person name="Jorgensen S.L."/>
            <person name="Zaremba-Niedzwiedzka K."/>
            <person name="Martijn J."/>
            <person name="Lind A.E."/>
            <person name="van Eijk R."/>
            <person name="Schleper C."/>
            <person name="Guy L."/>
            <person name="Ettema T.J."/>
        </authorList>
    </citation>
    <scope>NUCLEOTIDE SEQUENCE</scope>
</reference>
<evidence type="ECO:0000313" key="4">
    <source>
        <dbReference type="EMBL" id="KKL14695.1"/>
    </source>
</evidence>
<dbReference type="Gene3D" id="3.40.50.300">
    <property type="entry name" value="P-loop containing nucleotide triphosphate hydrolases"/>
    <property type="match status" value="1"/>
</dbReference>
<dbReference type="EMBL" id="LAZR01040355">
    <property type="protein sequence ID" value="KKL14695.1"/>
    <property type="molecule type" value="Genomic_DNA"/>
</dbReference>
<dbReference type="PANTHER" id="PTHR45772:SF9">
    <property type="entry name" value="CONSERVED COMPONENT OF ABC TRANSPORTER FOR NATURAL AMINO ACIDS"/>
    <property type="match status" value="1"/>
</dbReference>
<dbReference type="AlphaFoldDB" id="A0A0F9AZ94"/>
<accession>A0A0F9AZ94</accession>
<dbReference type="GO" id="GO:0005524">
    <property type="term" value="F:ATP binding"/>
    <property type="evidence" value="ECO:0007669"/>
    <property type="project" value="UniProtKB-KW"/>
</dbReference>
<dbReference type="InterPro" id="IPR051120">
    <property type="entry name" value="ABC_AA/LPS_Transport"/>
</dbReference>
<dbReference type="SUPFAM" id="SSF52540">
    <property type="entry name" value="P-loop containing nucleoside triphosphate hydrolases"/>
    <property type="match status" value="1"/>
</dbReference>
<evidence type="ECO:0000256" key="2">
    <source>
        <dbReference type="ARBA" id="ARBA00022741"/>
    </source>
</evidence>
<dbReference type="PANTHER" id="PTHR45772">
    <property type="entry name" value="CONSERVED COMPONENT OF ABC TRANSPORTER FOR NATURAL AMINO ACIDS-RELATED"/>
    <property type="match status" value="1"/>
</dbReference>